<dbReference type="RefSeq" id="XP_055897924.1">
    <property type="nucleotide sequence ID" value="XM_056041949.1"/>
</dbReference>
<dbReference type="PANTHER" id="PTHR20908">
    <property type="entry name" value="LD15586P"/>
    <property type="match status" value="1"/>
</dbReference>
<dbReference type="Proteomes" id="UP001165740">
    <property type="component" value="Chromosome 1"/>
</dbReference>
<dbReference type="PANTHER" id="PTHR20908:SF4">
    <property type="entry name" value="SI:DKEY-5I3.5"/>
    <property type="match status" value="1"/>
</dbReference>
<dbReference type="GO" id="GO:0017171">
    <property type="term" value="F:serine hydrolase activity"/>
    <property type="evidence" value="ECO:0007669"/>
    <property type="project" value="TreeGrafter"/>
</dbReference>
<accession>A0A9W3BES1</accession>
<evidence type="ECO:0000313" key="2">
    <source>
        <dbReference type="RefSeq" id="XP_055897924.1"/>
    </source>
</evidence>
<gene>
    <name evidence="2" type="primary">LOC106067504</name>
</gene>
<name>A0A9W3BES1_BIOGL</name>
<dbReference type="Gene3D" id="3.40.50.1820">
    <property type="entry name" value="alpha/beta hydrolase"/>
    <property type="match status" value="1"/>
</dbReference>
<protein>
    <submittedName>
        <fullName evidence="2">Uncharacterized protein LOC106067504 isoform X1</fullName>
    </submittedName>
</protein>
<dbReference type="OrthoDB" id="77878at2759"/>
<proteinExistence type="predicted"/>
<sequence>MVNRSIFLVLNLRKPIRILKSKLENNNVLMVSRPTSLTNRSSLDNIRCHSSDSKSSVRSNGIKMEKYELSDRLVLHKVRSRDAWCWPSDPSKILVIFFPWLNAKEKHITKYRELYAELGLDVLTVKSKNSHFLWPPNSVRLAQHVDEVLQKNLSEYEHYICHSMSAGAYNLTVLGMCSRDKDQGTLLKKFKAIVLDSVVVGTGRAGVIKDLPSGEESNALDKMIKGVASSISSSRYVHSLVALLSKVYFGLTKKYTLDFYEKSVDAVCNKPVLVPTLVIGSKDDQLSDAAVTEQVVKIWKSRNEFPVTLHMFDHSQHAQHYMLHKKEYTAIHRKFLDEVFSHVSFHGEGNSSYLKSKL</sequence>
<dbReference type="InterPro" id="IPR008547">
    <property type="entry name" value="DUF829_TMEM53"/>
</dbReference>
<keyword evidence="1" id="KW-1185">Reference proteome</keyword>
<dbReference type="GeneID" id="106067504"/>
<evidence type="ECO:0000313" key="1">
    <source>
        <dbReference type="Proteomes" id="UP001165740"/>
    </source>
</evidence>
<dbReference type="SUPFAM" id="SSF53474">
    <property type="entry name" value="alpha/beta-Hydrolases"/>
    <property type="match status" value="1"/>
</dbReference>
<dbReference type="InterPro" id="IPR029058">
    <property type="entry name" value="AB_hydrolase_fold"/>
</dbReference>
<dbReference type="AlphaFoldDB" id="A0A9W3BES1"/>
<reference evidence="2" key="1">
    <citation type="submission" date="2025-08" db="UniProtKB">
        <authorList>
            <consortium name="RefSeq"/>
        </authorList>
    </citation>
    <scope>IDENTIFICATION</scope>
</reference>
<dbReference type="OMA" id="TVFPRWE"/>
<dbReference type="Pfam" id="PF05705">
    <property type="entry name" value="DUF829"/>
    <property type="match status" value="1"/>
</dbReference>
<organism evidence="1 2">
    <name type="scientific">Biomphalaria glabrata</name>
    <name type="common">Bloodfluke planorb</name>
    <name type="synonym">Freshwater snail</name>
    <dbReference type="NCBI Taxonomy" id="6526"/>
    <lineage>
        <taxon>Eukaryota</taxon>
        <taxon>Metazoa</taxon>
        <taxon>Spiralia</taxon>
        <taxon>Lophotrochozoa</taxon>
        <taxon>Mollusca</taxon>
        <taxon>Gastropoda</taxon>
        <taxon>Heterobranchia</taxon>
        <taxon>Euthyneura</taxon>
        <taxon>Panpulmonata</taxon>
        <taxon>Hygrophila</taxon>
        <taxon>Lymnaeoidea</taxon>
        <taxon>Planorbidae</taxon>
        <taxon>Biomphalaria</taxon>
    </lineage>
</organism>